<reference evidence="3 4" key="1">
    <citation type="submission" date="2023-08" db="EMBL/GenBank/DDBJ databases">
        <title>genomic of DY56.</title>
        <authorList>
            <person name="Wang Y."/>
        </authorList>
    </citation>
    <scope>NUCLEOTIDE SEQUENCE [LARGE SCALE GENOMIC DNA]</scope>
    <source>
        <strain evidence="3 4">DY56-A-20</strain>
    </source>
</reference>
<evidence type="ECO:0000256" key="1">
    <source>
        <dbReference type="ARBA" id="ARBA00023115"/>
    </source>
</evidence>
<comment type="caution">
    <text evidence="3">The sequence shown here is derived from an EMBL/GenBank/DDBJ whole genome shotgun (WGS) entry which is preliminary data.</text>
</comment>
<feature type="transmembrane region" description="Helical" evidence="2">
    <location>
        <begin position="182"/>
        <end position="200"/>
    </location>
</feature>
<feature type="transmembrane region" description="Helical" evidence="2">
    <location>
        <begin position="434"/>
        <end position="451"/>
    </location>
</feature>
<keyword evidence="2" id="KW-0812">Transmembrane</keyword>
<feature type="transmembrane region" description="Helical" evidence="2">
    <location>
        <begin position="49"/>
        <end position="69"/>
    </location>
</feature>
<gene>
    <name evidence="3" type="ORF">Q9K01_05350</name>
</gene>
<organism evidence="3 4">
    <name type="scientific">Qipengyuania benthica</name>
    <dbReference type="NCBI Taxonomy" id="3067651"/>
    <lineage>
        <taxon>Bacteria</taxon>
        <taxon>Pseudomonadati</taxon>
        <taxon>Pseudomonadota</taxon>
        <taxon>Alphaproteobacteria</taxon>
        <taxon>Sphingomonadales</taxon>
        <taxon>Erythrobacteraceae</taxon>
        <taxon>Qipengyuania</taxon>
    </lineage>
</organism>
<feature type="transmembrane region" description="Helical" evidence="2">
    <location>
        <begin position="374"/>
        <end position="391"/>
    </location>
</feature>
<evidence type="ECO:0000313" key="3">
    <source>
        <dbReference type="EMBL" id="MDP4539047.1"/>
    </source>
</evidence>
<keyword evidence="4" id="KW-1185">Reference proteome</keyword>
<evidence type="ECO:0000256" key="2">
    <source>
        <dbReference type="SAM" id="Phobius"/>
    </source>
</evidence>
<feature type="transmembrane region" description="Helical" evidence="2">
    <location>
        <begin position="16"/>
        <end position="37"/>
    </location>
</feature>
<protein>
    <submittedName>
        <fullName evidence="3">Fused MFS/spermidine synthase</fullName>
    </submittedName>
</protein>
<proteinExistence type="predicted"/>
<feature type="transmembrane region" description="Helical" evidence="2">
    <location>
        <begin position="286"/>
        <end position="306"/>
    </location>
</feature>
<feature type="transmembrane region" description="Helical" evidence="2">
    <location>
        <begin position="403"/>
        <end position="422"/>
    </location>
</feature>
<dbReference type="PANTHER" id="PTHR43317">
    <property type="entry name" value="THERMOSPERMINE SYNTHASE ACAULIS5"/>
    <property type="match status" value="1"/>
</dbReference>
<sequence length="736" mass="79456">MNQHMPAITGQRPRRALFALVISAGSFLLFLIQPLVARLALPQLGGAPNVWNSAMLVFQLLLLGGYGYAHWLSRWPLRRQAPIHIALLLVAAVVLPIALPRIAPPAAGWEVLWVPGLLGLAVGPVFLLVAAQASLIQRWFAAAPDAGNPYPLYAASNLGSFAGLLAYPLWLEPRFALSAQSALWSLGYGVLILLTALAAAQRWKTAEKNDGAAAAPEPLEHRGRPAGRVVLLWLALAAVPSGLMLSTTTLLTTDLMAMPLLWVIPLGLYLLSFSVAFSEVGHWTRILTRMAPVLLLAAGSFAMVSGGQANPAIALAMVGLLFVLAVALHGRLYALRPDPSQLTFFYLVVAAGGALGGAFTALVAPVLFDWIYEHAILLLAAAALLPQTLVIERMRRFLQERPAGRTIVGALVILAILLAYLLHRATEAGDGETILALFATLTLIGVALVAIRWAFVAVAALLMLGMGGLATLALSLEGERARTYFGVYSVVETEGGRFRQLDHGTTNHGRQWLDPERRSDPTSYYGRSAGIGIALDAAAPDAEIGVVGLGAGTLACYRQPGQRWSFFEIDPQILSYSRDGSFTFLSDCAPDARMVVGDARLELAEERQDRFDLLAIDAFSSDSIPLHLMTEEAFATYGRALAPDGLLLVHISNRFIDLAPMVSALAEAQGWHGRLRFDDENLAEGLAPSVWIALARDEEALARLESEEEPLWKPLPRPARRAWTDNNASILPLIRW</sequence>
<feature type="transmembrane region" description="Helical" evidence="2">
    <location>
        <begin position="111"/>
        <end position="131"/>
    </location>
</feature>
<dbReference type="NCBIfam" id="NF037959">
    <property type="entry name" value="MFS_SpdSyn"/>
    <property type="match status" value="1"/>
</dbReference>
<accession>A0ABT9H6V6</accession>
<dbReference type="EMBL" id="JAVAIL010000002">
    <property type="protein sequence ID" value="MDP4539047.1"/>
    <property type="molecule type" value="Genomic_DNA"/>
</dbReference>
<feature type="transmembrane region" description="Helical" evidence="2">
    <location>
        <begin position="458"/>
        <end position="476"/>
    </location>
</feature>
<dbReference type="RefSeq" id="WP_305929202.1">
    <property type="nucleotide sequence ID" value="NZ_JAVAIL010000002.1"/>
</dbReference>
<feature type="transmembrane region" description="Helical" evidence="2">
    <location>
        <begin position="229"/>
        <end position="251"/>
    </location>
</feature>
<evidence type="ECO:0000313" key="4">
    <source>
        <dbReference type="Proteomes" id="UP001235664"/>
    </source>
</evidence>
<feature type="transmembrane region" description="Helical" evidence="2">
    <location>
        <begin position="152"/>
        <end position="170"/>
    </location>
</feature>
<keyword evidence="2" id="KW-1133">Transmembrane helix</keyword>
<feature type="transmembrane region" description="Helical" evidence="2">
    <location>
        <begin position="257"/>
        <end position="277"/>
    </location>
</feature>
<dbReference type="Gene3D" id="3.40.50.150">
    <property type="entry name" value="Vaccinia Virus protein VP39"/>
    <property type="match status" value="1"/>
</dbReference>
<dbReference type="PANTHER" id="PTHR43317:SF1">
    <property type="entry name" value="THERMOSPERMINE SYNTHASE ACAULIS5"/>
    <property type="match status" value="1"/>
</dbReference>
<feature type="transmembrane region" description="Helical" evidence="2">
    <location>
        <begin position="312"/>
        <end position="332"/>
    </location>
</feature>
<dbReference type="SUPFAM" id="SSF53335">
    <property type="entry name" value="S-adenosyl-L-methionine-dependent methyltransferases"/>
    <property type="match status" value="1"/>
</dbReference>
<dbReference type="Proteomes" id="UP001235664">
    <property type="component" value="Unassembled WGS sequence"/>
</dbReference>
<keyword evidence="2" id="KW-0472">Membrane</keyword>
<feature type="transmembrane region" description="Helical" evidence="2">
    <location>
        <begin position="81"/>
        <end position="99"/>
    </location>
</feature>
<feature type="transmembrane region" description="Helical" evidence="2">
    <location>
        <begin position="344"/>
        <end position="368"/>
    </location>
</feature>
<name>A0ABT9H6V6_9SPHN</name>
<keyword evidence="1" id="KW-0620">Polyamine biosynthesis</keyword>
<dbReference type="InterPro" id="IPR029063">
    <property type="entry name" value="SAM-dependent_MTases_sf"/>
</dbReference>